<keyword evidence="5 7" id="KW-0472">Membrane</keyword>
<keyword evidence="4 7" id="KW-1133">Transmembrane helix</keyword>
<keyword evidence="9" id="KW-1185">Reference proteome</keyword>
<feature type="transmembrane region" description="Helical" evidence="7">
    <location>
        <begin position="215"/>
        <end position="236"/>
    </location>
</feature>
<feature type="transmembrane region" description="Helical" evidence="7">
    <location>
        <begin position="323"/>
        <end position="349"/>
    </location>
</feature>
<dbReference type="PANTHER" id="PTHR21716">
    <property type="entry name" value="TRANSMEMBRANE PROTEIN"/>
    <property type="match status" value="1"/>
</dbReference>
<feature type="transmembrane region" description="Helical" evidence="7">
    <location>
        <begin position="286"/>
        <end position="303"/>
    </location>
</feature>
<evidence type="ECO:0000256" key="2">
    <source>
        <dbReference type="ARBA" id="ARBA00009773"/>
    </source>
</evidence>
<dbReference type="EMBL" id="FOZK01000001">
    <property type="protein sequence ID" value="SFR93944.1"/>
    <property type="molecule type" value="Genomic_DNA"/>
</dbReference>
<evidence type="ECO:0000256" key="6">
    <source>
        <dbReference type="SAM" id="MobiDB-lite"/>
    </source>
</evidence>
<dbReference type="PANTHER" id="PTHR21716:SF4">
    <property type="entry name" value="TRANSMEMBRANE PROTEIN 245"/>
    <property type="match status" value="1"/>
</dbReference>
<dbReference type="InterPro" id="IPR002549">
    <property type="entry name" value="AI-2E-like"/>
</dbReference>
<reference evidence="8 9" key="1">
    <citation type="submission" date="2016-10" db="EMBL/GenBank/DDBJ databases">
        <authorList>
            <person name="de Groot N.N."/>
        </authorList>
    </citation>
    <scope>NUCLEOTIDE SEQUENCE [LARGE SCALE GENOMIC DNA]</scope>
    <source>
        <strain evidence="8 9">CGMCC 1.10457</strain>
    </source>
</reference>
<evidence type="ECO:0000256" key="1">
    <source>
        <dbReference type="ARBA" id="ARBA00004141"/>
    </source>
</evidence>
<sequence>MSVSLDTEFRRDRLVLWVVALLLLVAFLWVAWQYVGAVMLGLFAYYVTRPVFDRIYGRVGNRMLAVVVSLFTVALPVLVLTGWTAAIAIQGLLELLSTTGFEELAEMVEPYVDLSTLQADLVAAAEQAAADPEQLTTLGGNGVGNVFATLLGTFVLLFNVLLQLFIVLVIAFYLLRDDHRAASWARDAFAPRGSVVERYLVAVDRDLKNVYFGNILNAMVTGVLGAVVYVALNLVAPDVVSIPEPVLLGLLTGVASLIPVIGMKLVWIPIAVILLVDSLVTDPATAWFPVLFAGVSIVVIDYIPDQLLRPYVSGRSLHVGAIMLAYIVGPLLFGWYGLFLGPLVLVVVFEFARIVVPWLAHPERESGPARPGESAPVRSPSGVLRGIPSAMLRPREESESGATGERTDD</sequence>
<feature type="transmembrane region" description="Helical" evidence="7">
    <location>
        <begin position="248"/>
        <end position="274"/>
    </location>
</feature>
<feature type="transmembrane region" description="Helical" evidence="7">
    <location>
        <begin position="14"/>
        <end position="43"/>
    </location>
</feature>
<evidence type="ECO:0000256" key="7">
    <source>
        <dbReference type="SAM" id="Phobius"/>
    </source>
</evidence>
<organism evidence="8 9">
    <name type="scientific">Halomicrobium zhouii</name>
    <dbReference type="NCBI Taxonomy" id="767519"/>
    <lineage>
        <taxon>Archaea</taxon>
        <taxon>Methanobacteriati</taxon>
        <taxon>Methanobacteriota</taxon>
        <taxon>Stenosarchaea group</taxon>
        <taxon>Halobacteria</taxon>
        <taxon>Halobacteriales</taxon>
        <taxon>Haloarculaceae</taxon>
        <taxon>Halomicrobium</taxon>
    </lineage>
</organism>
<comment type="subcellular location">
    <subcellularLocation>
        <location evidence="1">Membrane</location>
        <topology evidence="1">Multi-pass membrane protein</topology>
    </subcellularLocation>
</comment>
<proteinExistence type="inferred from homology"/>
<evidence type="ECO:0000256" key="5">
    <source>
        <dbReference type="ARBA" id="ARBA00023136"/>
    </source>
</evidence>
<dbReference type="RefSeq" id="WP_143117648.1">
    <property type="nucleotide sequence ID" value="NZ_FOZK01000001.1"/>
</dbReference>
<gene>
    <name evidence="8" type="ORF">SAMN05216559_1411</name>
</gene>
<feature type="region of interest" description="Disordered" evidence="6">
    <location>
        <begin position="363"/>
        <end position="409"/>
    </location>
</feature>
<keyword evidence="3 7" id="KW-0812">Transmembrane</keyword>
<dbReference type="OrthoDB" id="282734at2157"/>
<feature type="transmembrane region" description="Helical" evidence="7">
    <location>
        <begin position="146"/>
        <end position="175"/>
    </location>
</feature>
<evidence type="ECO:0000256" key="3">
    <source>
        <dbReference type="ARBA" id="ARBA00022692"/>
    </source>
</evidence>
<dbReference type="GO" id="GO:0016020">
    <property type="term" value="C:membrane"/>
    <property type="evidence" value="ECO:0007669"/>
    <property type="project" value="UniProtKB-SubCell"/>
</dbReference>
<evidence type="ECO:0000256" key="4">
    <source>
        <dbReference type="ARBA" id="ARBA00022989"/>
    </source>
</evidence>
<dbReference type="AlphaFoldDB" id="A0A1I6KRY6"/>
<evidence type="ECO:0000313" key="8">
    <source>
        <dbReference type="EMBL" id="SFR93944.1"/>
    </source>
</evidence>
<feature type="transmembrane region" description="Helical" evidence="7">
    <location>
        <begin position="64"/>
        <end position="89"/>
    </location>
</feature>
<dbReference type="Proteomes" id="UP000199062">
    <property type="component" value="Unassembled WGS sequence"/>
</dbReference>
<comment type="similarity">
    <text evidence="2">Belongs to the autoinducer-2 exporter (AI-2E) (TC 2.A.86) family.</text>
</comment>
<evidence type="ECO:0000313" key="9">
    <source>
        <dbReference type="Proteomes" id="UP000199062"/>
    </source>
</evidence>
<accession>A0A1I6KRY6</accession>
<dbReference type="Pfam" id="PF01594">
    <property type="entry name" value="AI-2E_transport"/>
    <property type="match status" value="1"/>
</dbReference>
<protein>
    <submittedName>
        <fullName evidence="8">Predicted PurR-regulated permease PerM</fullName>
    </submittedName>
</protein>
<name>A0A1I6KRY6_9EURY</name>